<dbReference type="AlphaFoldDB" id="A0A368G8B4"/>
<organism evidence="6 7">
    <name type="scientific">Ancylostoma caninum</name>
    <name type="common">Dog hookworm</name>
    <dbReference type="NCBI Taxonomy" id="29170"/>
    <lineage>
        <taxon>Eukaryota</taxon>
        <taxon>Metazoa</taxon>
        <taxon>Ecdysozoa</taxon>
        <taxon>Nematoda</taxon>
        <taxon>Chromadorea</taxon>
        <taxon>Rhabditida</taxon>
        <taxon>Rhabditina</taxon>
        <taxon>Rhabditomorpha</taxon>
        <taxon>Strongyloidea</taxon>
        <taxon>Ancylostomatidae</taxon>
        <taxon>Ancylostomatinae</taxon>
        <taxon>Ancylostoma</taxon>
    </lineage>
</organism>
<evidence type="ECO:0000256" key="3">
    <source>
        <dbReference type="ARBA" id="ARBA00022989"/>
    </source>
</evidence>
<comment type="subcellular location">
    <subcellularLocation>
        <location evidence="1">Membrane</location>
        <topology evidence="1">Multi-pass membrane protein</topology>
    </subcellularLocation>
</comment>
<dbReference type="PANTHER" id="PTHR23507:SF6">
    <property type="entry name" value="PROTON-COUPLED FOLATE TRANSPORTER"/>
    <property type="match status" value="1"/>
</dbReference>
<accession>A0A368G8B4</accession>
<dbReference type="PANTHER" id="PTHR23507">
    <property type="entry name" value="ZGC:174356"/>
    <property type="match status" value="1"/>
</dbReference>
<keyword evidence="3 5" id="KW-1133">Transmembrane helix</keyword>
<proteinExistence type="predicted"/>
<feature type="transmembrane region" description="Helical" evidence="5">
    <location>
        <begin position="96"/>
        <end position="115"/>
    </location>
</feature>
<comment type="caution">
    <text evidence="6">The sequence shown here is derived from an EMBL/GenBank/DDBJ whole genome shotgun (WGS) entry which is preliminary data.</text>
</comment>
<dbReference type="Gene3D" id="1.20.1250.20">
    <property type="entry name" value="MFS general substrate transporter like domains"/>
    <property type="match status" value="1"/>
</dbReference>
<sequence>MVAISLGFLITSQPLFMYWARCVEIISTTKGYDVQNASAICARLSNDDDFDEINTIVEKDIASTKIYLQIASSVPTFIMAPVIGTWSDKRGRKIPLLFTISGFFIYMVFQLLATLTYEHIILRIELFLGFTGGIGSVIGPTLTIVTAACRNKLKPGSSTVPMRIGVASFVQSFGSLVGTFGTSMLAVQNPHSIHEHKFSYINTALIEVSVGAMALIYAFFMVRETYFPLNDVYLYNRLDSECNVFNESTKLARCPGRKA</sequence>
<keyword evidence="7" id="KW-1185">Reference proteome</keyword>
<evidence type="ECO:0000256" key="1">
    <source>
        <dbReference type="ARBA" id="ARBA00004141"/>
    </source>
</evidence>
<evidence type="ECO:0008006" key="8">
    <source>
        <dbReference type="Google" id="ProtNLM"/>
    </source>
</evidence>
<dbReference type="Proteomes" id="UP000252519">
    <property type="component" value="Unassembled WGS sequence"/>
</dbReference>
<dbReference type="InterPro" id="IPR036259">
    <property type="entry name" value="MFS_trans_sf"/>
</dbReference>
<dbReference type="GO" id="GO:0016020">
    <property type="term" value="C:membrane"/>
    <property type="evidence" value="ECO:0007669"/>
    <property type="project" value="UniProtKB-SubCell"/>
</dbReference>
<gene>
    <name evidence="6" type="ORF">ANCCAN_13423</name>
</gene>
<feature type="transmembrane region" description="Helical" evidence="5">
    <location>
        <begin position="160"/>
        <end position="180"/>
    </location>
</feature>
<evidence type="ECO:0000256" key="4">
    <source>
        <dbReference type="ARBA" id="ARBA00023136"/>
    </source>
</evidence>
<dbReference type="OrthoDB" id="5870311at2759"/>
<evidence type="ECO:0000256" key="5">
    <source>
        <dbReference type="SAM" id="Phobius"/>
    </source>
</evidence>
<name>A0A368G8B4_ANCCA</name>
<dbReference type="GO" id="GO:0022857">
    <property type="term" value="F:transmembrane transporter activity"/>
    <property type="evidence" value="ECO:0007669"/>
    <property type="project" value="TreeGrafter"/>
</dbReference>
<keyword evidence="2 5" id="KW-0812">Transmembrane</keyword>
<evidence type="ECO:0000313" key="6">
    <source>
        <dbReference type="EMBL" id="RCN40636.1"/>
    </source>
</evidence>
<keyword evidence="4 5" id="KW-0472">Membrane</keyword>
<dbReference type="EMBL" id="JOJR01000275">
    <property type="protein sequence ID" value="RCN40636.1"/>
    <property type="molecule type" value="Genomic_DNA"/>
</dbReference>
<feature type="transmembrane region" description="Helical" evidence="5">
    <location>
        <begin position="200"/>
        <end position="220"/>
    </location>
</feature>
<reference evidence="6 7" key="1">
    <citation type="submission" date="2014-10" db="EMBL/GenBank/DDBJ databases">
        <title>Draft genome of the hookworm Ancylostoma caninum.</title>
        <authorList>
            <person name="Mitreva M."/>
        </authorList>
    </citation>
    <scope>NUCLEOTIDE SEQUENCE [LARGE SCALE GENOMIC DNA]</scope>
    <source>
        <strain evidence="6 7">Baltimore</strain>
    </source>
</reference>
<feature type="transmembrane region" description="Helical" evidence="5">
    <location>
        <begin position="127"/>
        <end position="148"/>
    </location>
</feature>
<dbReference type="SUPFAM" id="SSF103473">
    <property type="entry name" value="MFS general substrate transporter"/>
    <property type="match status" value="1"/>
</dbReference>
<evidence type="ECO:0000256" key="2">
    <source>
        <dbReference type="ARBA" id="ARBA00022692"/>
    </source>
</evidence>
<protein>
    <recommendedName>
        <fullName evidence="8">Major facilitator superfamily (MFS) profile domain-containing protein</fullName>
    </recommendedName>
</protein>
<evidence type="ECO:0000313" key="7">
    <source>
        <dbReference type="Proteomes" id="UP000252519"/>
    </source>
</evidence>